<evidence type="ECO:0000313" key="2">
    <source>
        <dbReference type="EMBL" id="GGL74334.1"/>
    </source>
</evidence>
<proteinExistence type="predicted"/>
<dbReference type="RefSeq" id="WP_188969700.1">
    <property type="nucleotide sequence ID" value="NZ_BMOL01000003.1"/>
</dbReference>
<evidence type="ECO:0000313" key="3">
    <source>
        <dbReference type="Proteomes" id="UP000639973"/>
    </source>
</evidence>
<dbReference type="Proteomes" id="UP000639973">
    <property type="component" value="Unassembled WGS sequence"/>
</dbReference>
<comment type="caution">
    <text evidence="2">The sequence shown here is derived from an EMBL/GenBank/DDBJ whole genome shotgun (WGS) entry which is preliminary data.</text>
</comment>
<accession>A0ABQ2G3X9</accession>
<dbReference type="InterPro" id="IPR011051">
    <property type="entry name" value="RmlC_Cupin_sf"/>
</dbReference>
<dbReference type="SUPFAM" id="SSF51182">
    <property type="entry name" value="RmlC-like cupins"/>
    <property type="match status" value="1"/>
</dbReference>
<dbReference type="Pfam" id="PF07883">
    <property type="entry name" value="Cupin_2"/>
    <property type="match status" value="1"/>
</dbReference>
<keyword evidence="3" id="KW-1185">Reference proteome</keyword>
<dbReference type="Gene3D" id="2.60.120.10">
    <property type="entry name" value="Jelly Rolls"/>
    <property type="match status" value="1"/>
</dbReference>
<protein>
    <recommendedName>
        <fullName evidence="1">Cupin type-2 domain-containing protein</fullName>
    </recommendedName>
</protein>
<dbReference type="InterPro" id="IPR013096">
    <property type="entry name" value="Cupin_2"/>
</dbReference>
<dbReference type="EMBL" id="BMOL01000003">
    <property type="protein sequence ID" value="GGL74334.1"/>
    <property type="molecule type" value="Genomic_DNA"/>
</dbReference>
<gene>
    <name evidence="2" type="ORF">GCM10010840_10530</name>
</gene>
<sequence>MTTEQPLPAPDIQRAAPPQVMAVTPGGRSLLFTLEPGQGIPPHRHPGSQVLLAVLSGEVEVRAPDMQVARAGEVLVHDGDGSISLLARQSAQVLVTLLTR</sequence>
<dbReference type="InterPro" id="IPR014710">
    <property type="entry name" value="RmlC-like_jellyroll"/>
</dbReference>
<organism evidence="2 3">
    <name type="scientific">Deinococcus aerolatus</name>
    <dbReference type="NCBI Taxonomy" id="522487"/>
    <lineage>
        <taxon>Bacteria</taxon>
        <taxon>Thermotogati</taxon>
        <taxon>Deinococcota</taxon>
        <taxon>Deinococci</taxon>
        <taxon>Deinococcales</taxon>
        <taxon>Deinococcaceae</taxon>
        <taxon>Deinococcus</taxon>
    </lineage>
</organism>
<evidence type="ECO:0000259" key="1">
    <source>
        <dbReference type="Pfam" id="PF07883"/>
    </source>
</evidence>
<reference evidence="3" key="1">
    <citation type="journal article" date="2019" name="Int. J. Syst. Evol. Microbiol.">
        <title>The Global Catalogue of Microorganisms (GCM) 10K type strain sequencing project: providing services to taxonomists for standard genome sequencing and annotation.</title>
        <authorList>
            <consortium name="The Broad Institute Genomics Platform"/>
            <consortium name="The Broad Institute Genome Sequencing Center for Infectious Disease"/>
            <person name="Wu L."/>
            <person name="Ma J."/>
        </authorList>
    </citation>
    <scope>NUCLEOTIDE SEQUENCE [LARGE SCALE GENOMIC DNA]</scope>
    <source>
        <strain evidence="3">JCM 15442</strain>
    </source>
</reference>
<name>A0ABQ2G3X9_9DEIO</name>
<feature type="domain" description="Cupin type-2" evidence="1">
    <location>
        <begin position="31"/>
        <end position="75"/>
    </location>
</feature>